<gene>
    <name evidence="1" type="ORF">FWILDA_LOCUS7690</name>
</gene>
<comment type="caution">
    <text evidence="1">The sequence shown here is derived from an EMBL/GenBank/DDBJ whole genome shotgun (WGS) entry which is preliminary data.</text>
</comment>
<organism evidence="1 2">
    <name type="scientific">Funneliformis geosporum</name>
    <dbReference type="NCBI Taxonomy" id="1117311"/>
    <lineage>
        <taxon>Eukaryota</taxon>
        <taxon>Fungi</taxon>
        <taxon>Fungi incertae sedis</taxon>
        <taxon>Mucoromycota</taxon>
        <taxon>Glomeromycotina</taxon>
        <taxon>Glomeromycetes</taxon>
        <taxon>Glomerales</taxon>
        <taxon>Glomeraceae</taxon>
        <taxon>Funneliformis</taxon>
    </lineage>
</organism>
<name>A0A9W4SNH1_9GLOM</name>
<sequence>MESKPNFFSVCVKLVHNSPIKKFVDIISTNSMETKGFINESTPIPNKMTLITGGFNEYNKNTIYSEPSITYIKMFDNFFQPKISYESRKMLIPELEQDALLSEYMRGCDYVKKEYNLLEARDFMMTKKLQFLLDNMNINIELLSKNFNRDPQYLEKYRVVIEEAGIEYDCAVGFFLTKNVEAVDSVENNDMFMFERIEIPETDVSSLGCPKIGIEDDFGSSCGRLLLHLNLWRKFKRGLKRFKEIEKKRDQIYLGNNMNAFRFYK</sequence>
<evidence type="ECO:0000313" key="2">
    <source>
        <dbReference type="Proteomes" id="UP001153678"/>
    </source>
</evidence>
<keyword evidence="2" id="KW-1185">Reference proteome</keyword>
<reference evidence="1" key="1">
    <citation type="submission" date="2022-08" db="EMBL/GenBank/DDBJ databases">
        <authorList>
            <person name="Kallberg Y."/>
            <person name="Tangrot J."/>
            <person name="Rosling A."/>
        </authorList>
    </citation>
    <scope>NUCLEOTIDE SEQUENCE</scope>
    <source>
        <strain evidence="1">Wild A</strain>
    </source>
</reference>
<dbReference type="AlphaFoldDB" id="A0A9W4SNH1"/>
<protein>
    <submittedName>
        <fullName evidence="1">17709_t:CDS:1</fullName>
    </submittedName>
</protein>
<proteinExistence type="predicted"/>
<evidence type="ECO:0000313" key="1">
    <source>
        <dbReference type="EMBL" id="CAI2176654.1"/>
    </source>
</evidence>
<dbReference type="EMBL" id="CAMKVN010001533">
    <property type="protein sequence ID" value="CAI2176654.1"/>
    <property type="molecule type" value="Genomic_DNA"/>
</dbReference>
<accession>A0A9W4SNH1</accession>
<dbReference type="OrthoDB" id="10355991at2759"/>
<dbReference type="Proteomes" id="UP001153678">
    <property type="component" value="Unassembled WGS sequence"/>
</dbReference>